<feature type="region of interest" description="Disordered" evidence="1">
    <location>
        <begin position="62"/>
        <end position="94"/>
    </location>
</feature>
<dbReference type="Proteomes" id="UP000518266">
    <property type="component" value="Unassembled WGS sequence"/>
</dbReference>
<name>A0A7J5Z7F1_DISMA</name>
<protein>
    <submittedName>
        <fullName evidence="2">Uncharacterized protein</fullName>
    </submittedName>
</protein>
<proteinExistence type="predicted"/>
<evidence type="ECO:0000313" key="2">
    <source>
        <dbReference type="EMBL" id="KAF3857443.1"/>
    </source>
</evidence>
<reference evidence="2 3" key="1">
    <citation type="submission" date="2020-03" db="EMBL/GenBank/DDBJ databases">
        <title>Dissostichus mawsoni Genome sequencing and assembly.</title>
        <authorList>
            <person name="Park H."/>
        </authorList>
    </citation>
    <scope>NUCLEOTIDE SEQUENCE [LARGE SCALE GENOMIC DNA]</scope>
    <source>
        <strain evidence="2">DM0001</strain>
        <tissue evidence="2">Muscle</tissue>
    </source>
</reference>
<dbReference type="OrthoDB" id="10656177at2759"/>
<gene>
    <name evidence="2" type="ORF">F7725_009302</name>
</gene>
<comment type="caution">
    <text evidence="2">The sequence shown here is derived from an EMBL/GenBank/DDBJ whole genome shotgun (WGS) entry which is preliminary data.</text>
</comment>
<evidence type="ECO:0000313" key="3">
    <source>
        <dbReference type="Proteomes" id="UP000518266"/>
    </source>
</evidence>
<organism evidence="2 3">
    <name type="scientific">Dissostichus mawsoni</name>
    <name type="common">Antarctic cod</name>
    <dbReference type="NCBI Taxonomy" id="36200"/>
    <lineage>
        <taxon>Eukaryota</taxon>
        <taxon>Metazoa</taxon>
        <taxon>Chordata</taxon>
        <taxon>Craniata</taxon>
        <taxon>Vertebrata</taxon>
        <taxon>Euteleostomi</taxon>
        <taxon>Actinopterygii</taxon>
        <taxon>Neopterygii</taxon>
        <taxon>Teleostei</taxon>
        <taxon>Neoteleostei</taxon>
        <taxon>Acanthomorphata</taxon>
        <taxon>Eupercaria</taxon>
        <taxon>Perciformes</taxon>
        <taxon>Notothenioidei</taxon>
        <taxon>Nototheniidae</taxon>
        <taxon>Dissostichus</taxon>
    </lineage>
</organism>
<dbReference type="EMBL" id="JAAKFY010000005">
    <property type="protein sequence ID" value="KAF3857443.1"/>
    <property type="molecule type" value="Genomic_DNA"/>
</dbReference>
<accession>A0A7J5Z7F1</accession>
<evidence type="ECO:0000256" key="1">
    <source>
        <dbReference type="SAM" id="MobiDB-lite"/>
    </source>
</evidence>
<dbReference type="AlphaFoldDB" id="A0A7J5Z7F1"/>
<keyword evidence="3" id="KW-1185">Reference proteome</keyword>
<sequence>MLQYTSGKLTNLSVGYTDEPFIYKFICFGVSGLSLHDVALSFFISQGDGRYLGENKIKRAHHVSSQVDTEDGDGSQGQRDVGADEEEEGDDGGKVVVQQDHVGGLLGDVRPRDAHSDTDVSLLQSRRVVHTVTCHSHNGSLQREERSVSVSRCMYLKALNPDLREVLAKTISVWYFSTSSSNSGVISFSSPPCTTQALASLQRKSQQH</sequence>